<proteinExistence type="predicted"/>
<evidence type="ECO:0000313" key="2">
    <source>
        <dbReference type="Proteomes" id="UP000594749"/>
    </source>
</evidence>
<keyword evidence="2" id="KW-1185">Reference proteome</keyword>
<reference evidence="1 2" key="1">
    <citation type="submission" date="2020-10" db="EMBL/GenBank/DDBJ databases">
        <title>Campylobacter and Helicobacter PacBio genomes.</title>
        <authorList>
            <person name="Lane C."/>
        </authorList>
    </citation>
    <scope>NUCLEOTIDE SEQUENCE [LARGE SCALE GENOMIC DNA]</scope>
    <source>
        <strain evidence="1 2">2016D-0077</strain>
    </source>
</reference>
<name>A0A7M1LEV7_9BACT</name>
<sequence>MIACSTLKFSPPKASFDEIYCAGGLYGNPYALFEILNFIGDAKCVFNGDYHWFDADKFWFSKNERNLQNQILLNGNVELELCNENSISCGCNYPEFASDDTKIWANQIHQILKSEVSEILPPNLINRPTTFSLKVGNLNLAITHGDEKTLSGWGLSAKNLAKKSRQSEIYNWLAKNSFDAIFSTHTCTKVFADLNDKVVLNNGAAGLSTVGTNGVILRAGIKPKSKAIFSKKIKNTFLEAHLVNYDNAKFINWFDEIWDINSPASKSYRDRILKG</sequence>
<dbReference type="InterPro" id="IPR029052">
    <property type="entry name" value="Metallo-depent_PP-like"/>
</dbReference>
<dbReference type="SUPFAM" id="SSF56300">
    <property type="entry name" value="Metallo-dependent phosphatases"/>
    <property type="match status" value="1"/>
</dbReference>
<evidence type="ECO:0000313" key="1">
    <source>
        <dbReference type="EMBL" id="QOQ87088.1"/>
    </source>
</evidence>
<dbReference type="Proteomes" id="UP000594749">
    <property type="component" value="Chromosome"/>
</dbReference>
<accession>A0A7M1LEV7</accession>
<dbReference type="Gene3D" id="3.60.21.10">
    <property type="match status" value="1"/>
</dbReference>
<dbReference type="RefSeq" id="WP_025803444.1">
    <property type="nucleotide sequence ID" value="NZ_CP053842.1"/>
</dbReference>
<dbReference type="AlphaFoldDB" id="A0A7M1LEV7"/>
<gene>
    <name evidence="1" type="ORF">IMC76_07705</name>
</gene>
<organism evidence="1 2">
    <name type="scientific">Campylobacter corcagiensis</name>
    <dbReference type="NCBI Taxonomy" id="1448857"/>
    <lineage>
        <taxon>Bacteria</taxon>
        <taxon>Pseudomonadati</taxon>
        <taxon>Campylobacterota</taxon>
        <taxon>Epsilonproteobacteria</taxon>
        <taxon>Campylobacterales</taxon>
        <taxon>Campylobacteraceae</taxon>
        <taxon>Campylobacter</taxon>
    </lineage>
</organism>
<dbReference type="EMBL" id="CP063078">
    <property type="protein sequence ID" value="QOQ87088.1"/>
    <property type="molecule type" value="Genomic_DNA"/>
</dbReference>
<protein>
    <submittedName>
        <fullName evidence="1">Calcineurin phosphoesterase</fullName>
    </submittedName>
</protein>
<dbReference type="OrthoDB" id="6953533at2"/>